<name>A0A8A1LKL3_AJEC8</name>
<accession>A0A8A1LKL3</accession>
<gene>
    <name evidence="2" type="ORF">I7I53_02578</name>
</gene>
<evidence type="ECO:0000313" key="2">
    <source>
        <dbReference type="EMBL" id="QSS54878.1"/>
    </source>
</evidence>
<dbReference type="VEuPathDB" id="FungiDB:I7I53_02578"/>
<reference evidence="2" key="1">
    <citation type="submission" date="2021-01" db="EMBL/GenBank/DDBJ databases">
        <title>Chromosome-level genome assembly of a human fungal pathogen reveals clustering of transcriptionally co-regulated genes.</title>
        <authorList>
            <person name="Voorhies M."/>
            <person name="Cohen S."/>
            <person name="Shea T.P."/>
            <person name="Petrus S."/>
            <person name="Munoz J.F."/>
            <person name="Poplawski S."/>
            <person name="Goldman W.E."/>
            <person name="Michael T."/>
            <person name="Cuomo C.A."/>
            <person name="Sil A."/>
            <person name="Beyhan S."/>
        </authorList>
    </citation>
    <scope>NUCLEOTIDE SEQUENCE</scope>
    <source>
        <strain evidence="2">H88</strain>
    </source>
</reference>
<evidence type="ECO:0000313" key="3">
    <source>
        <dbReference type="Proteomes" id="UP000663419"/>
    </source>
</evidence>
<dbReference type="Proteomes" id="UP000663419">
    <property type="component" value="Chromosome 4"/>
</dbReference>
<proteinExistence type="predicted"/>
<dbReference type="EMBL" id="CP069105">
    <property type="protein sequence ID" value="QSS54878.1"/>
    <property type="molecule type" value="Genomic_DNA"/>
</dbReference>
<evidence type="ECO:0000256" key="1">
    <source>
        <dbReference type="SAM" id="MobiDB-lite"/>
    </source>
</evidence>
<feature type="region of interest" description="Disordered" evidence="1">
    <location>
        <begin position="1"/>
        <end position="22"/>
    </location>
</feature>
<organism evidence="2 3">
    <name type="scientific">Ajellomyces capsulatus (strain H88)</name>
    <name type="common">Darling's disease fungus</name>
    <name type="synonym">Histoplasma capsulatum</name>
    <dbReference type="NCBI Taxonomy" id="544711"/>
    <lineage>
        <taxon>Eukaryota</taxon>
        <taxon>Fungi</taxon>
        <taxon>Dikarya</taxon>
        <taxon>Ascomycota</taxon>
        <taxon>Pezizomycotina</taxon>
        <taxon>Eurotiomycetes</taxon>
        <taxon>Eurotiomycetidae</taxon>
        <taxon>Onygenales</taxon>
        <taxon>Ajellomycetaceae</taxon>
        <taxon>Histoplasma</taxon>
    </lineage>
</organism>
<protein>
    <submittedName>
        <fullName evidence="2">Uncharacterized protein</fullName>
    </submittedName>
</protein>
<dbReference type="AlphaFoldDB" id="A0A8A1LKL3"/>
<sequence length="54" mass="6413">MNTSIGGFHNHGERLQISGTKKRRRWHSEAICKPEQPLYLGHCRNLAFFFFFFT</sequence>